<dbReference type="RefSeq" id="WP_060941129.1">
    <property type="nucleotide sequence ID" value="NZ_KQ957308.1"/>
</dbReference>
<proteinExistence type="predicted"/>
<dbReference type="OrthoDB" id="1068046at2"/>
<dbReference type="PROSITE" id="PS51257">
    <property type="entry name" value="PROKAR_LIPOPROTEIN"/>
    <property type="match status" value="1"/>
</dbReference>
<feature type="compositionally biased region" description="Polar residues" evidence="1">
    <location>
        <begin position="234"/>
        <end position="250"/>
    </location>
</feature>
<organism evidence="3 4">
    <name type="scientific">Prevotella corporis</name>
    <dbReference type="NCBI Taxonomy" id="28128"/>
    <lineage>
        <taxon>Bacteria</taxon>
        <taxon>Pseudomonadati</taxon>
        <taxon>Bacteroidota</taxon>
        <taxon>Bacteroidia</taxon>
        <taxon>Bacteroidales</taxon>
        <taxon>Prevotellaceae</taxon>
        <taxon>Prevotella</taxon>
    </lineage>
</organism>
<feature type="signal peptide" evidence="2">
    <location>
        <begin position="1"/>
        <end position="20"/>
    </location>
</feature>
<feature type="region of interest" description="Disordered" evidence="1">
    <location>
        <begin position="194"/>
        <end position="344"/>
    </location>
</feature>
<feature type="compositionally biased region" description="Low complexity" evidence="1">
    <location>
        <begin position="278"/>
        <end position="296"/>
    </location>
</feature>
<comment type="caution">
    <text evidence="3">The sequence shown here is derived from an EMBL/GenBank/DDBJ whole genome shotgun (WGS) entry which is preliminary data.</text>
</comment>
<reference evidence="4" key="1">
    <citation type="submission" date="2016-01" db="EMBL/GenBank/DDBJ databases">
        <authorList>
            <person name="Mitreva M."/>
            <person name="Pepin K.H."/>
            <person name="Mihindukulasuriya K.A."/>
            <person name="Fulton R."/>
            <person name="Fronick C."/>
            <person name="O'Laughlin M."/>
            <person name="Miner T."/>
            <person name="Herter B."/>
            <person name="Rosa B.A."/>
            <person name="Cordes M."/>
            <person name="Tomlinson C."/>
            <person name="Wollam A."/>
            <person name="Palsikar V.B."/>
            <person name="Mardis E.R."/>
            <person name="Wilson R.K."/>
        </authorList>
    </citation>
    <scope>NUCLEOTIDE SEQUENCE [LARGE SCALE GENOMIC DNA]</scope>
    <source>
        <strain evidence="4">MJR7716</strain>
    </source>
</reference>
<feature type="chain" id="PRO_5007458460" description="Lipoprotein" evidence="2">
    <location>
        <begin position="21"/>
        <end position="344"/>
    </location>
</feature>
<gene>
    <name evidence="3" type="ORF">HMPREF3226_02203</name>
</gene>
<feature type="compositionally biased region" description="Low complexity" evidence="1">
    <location>
        <begin position="307"/>
        <end position="327"/>
    </location>
</feature>
<accession>A0A133PXJ8</accession>
<sequence length="344" mass="38877">MKRHYIILSAALVTTMGLTSCGTMFLEGGGSAPIYSSSTVYDTGYGVGYDANYGYPGIAYEDARQQAYFLSDKMAYELGLSDAQFEAIYEINLDYLLNMRGESSIYGDYWARRNSDIFYVLNASQYNYFVNIDYFYRPIYWYDNSFAFSVYDRYNNPRYYYRSRPVYYDTYRGGRNRHRNSYYAGRFGERRGQPVVTNRGRSWGNGSRRNVVKTPVNGNNNGRRTYGNHKRSSFDNSRSFGNANANTNRKPVTVRPGQRIQPSNSDSRFGGSRGGTVNRPTTTTTTTNRPKNNNNNSTFGAGTTRPSTNRTGSNSSFGNGTTRTTTPQPRPSTPKNNGSFGGHR</sequence>
<dbReference type="STRING" id="28128.HMPREF3226_02203"/>
<dbReference type="PATRIC" id="fig|28128.5.peg.2267"/>
<keyword evidence="2" id="KW-0732">Signal</keyword>
<name>A0A133PXJ8_9BACT</name>
<evidence type="ECO:0000313" key="4">
    <source>
        <dbReference type="Proteomes" id="UP000070533"/>
    </source>
</evidence>
<evidence type="ECO:0000313" key="3">
    <source>
        <dbReference type="EMBL" id="KXA34738.1"/>
    </source>
</evidence>
<keyword evidence="4" id="KW-1185">Reference proteome</keyword>
<evidence type="ECO:0008006" key="5">
    <source>
        <dbReference type="Google" id="ProtNLM"/>
    </source>
</evidence>
<feature type="compositionally biased region" description="Low complexity" evidence="1">
    <location>
        <begin position="198"/>
        <end position="209"/>
    </location>
</feature>
<evidence type="ECO:0000256" key="2">
    <source>
        <dbReference type="SAM" id="SignalP"/>
    </source>
</evidence>
<dbReference type="AlphaFoldDB" id="A0A133PXJ8"/>
<dbReference type="Proteomes" id="UP000070533">
    <property type="component" value="Unassembled WGS sequence"/>
</dbReference>
<evidence type="ECO:0000256" key="1">
    <source>
        <dbReference type="SAM" id="MobiDB-lite"/>
    </source>
</evidence>
<dbReference type="EMBL" id="LRQG01000197">
    <property type="protein sequence ID" value="KXA34738.1"/>
    <property type="molecule type" value="Genomic_DNA"/>
</dbReference>
<feature type="compositionally biased region" description="Polar residues" evidence="1">
    <location>
        <begin position="297"/>
        <end position="306"/>
    </location>
</feature>
<protein>
    <recommendedName>
        <fullName evidence="5">Lipoprotein</fullName>
    </recommendedName>
</protein>